<evidence type="ECO:0000256" key="6">
    <source>
        <dbReference type="ARBA" id="ARBA00023136"/>
    </source>
</evidence>
<evidence type="ECO:0000256" key="4">
    <source>
        <dbReference type="ARBA" id="ARBA00022692"/>
    </source>
</evidence>
<comment type="caution">
    <text evidence="10">The sequence shown here is derived from an EMBL/GenBank/DDBJ whole genome shotgun (WGS) entry which is preliminary data.</text>
</comment>
<feature type="region of interest" description="Disordered" evidence="8">
    <location>
        <begin position="1"/>
        <end position="20"/>
    </location>
</feature>
<feature type="transmembrane region" description="Helical" evidence="7">
    <location>
        <begin position="236"/>
        <end position="261"/>
    </location>
</feature>
<evidence type="ECO:0000256" key="2">
    <source>
        <dbReference type="ARBA" id="ARBA00022448"/>
    </source>
</evidence>
<dbReference type="InterPro" id="IPR035906">
    <property type="entry name" value="MetI-like_sf"/>
</dbReference>
<dbReference type="Pfam" id="PF00528">
    <property type="entry name" value="BPD_transp_1"/>
    <property type="match status" value="1"/>
</dbReference>
<evidence type="ECO:0000256" key="3">
    <source>
        <dbReference type="ARBA" id="ARBA00022475"/>
    </source>
</evidence>
<feature type="transmembrane region" description="Helical" evidence="7">
    <location>
        <begin position="118"/>
        <end position="144"/>
    </location>
</feature>
<evidence type="ECO:0000313" key="11">
    <source>
        <dbReference type="Proteomes" id="UP000216429"/>
    </source>
</evidence>
<evidence type="ECO:0000256" key="8">
    <source>
        <dbReference type="SAM" id="MobiDB-lite"/>
    </source>
</evidence>
<keyword evidence="4 7" id="KW-0812">Transmembrane</keyword>
<dbReference type="PANTHER" id="PTHR43386:SF1">
    <property type="entry name" value="D,D-DIPEPTIDE TRANSPORT SYSTEM PERMEASE PROTEIN DDPC-RELATED"/>
    <property type="match status" value="1"/>
</dbReference>
<dbReference type="Pfam" id="PF12911">
    <property type="entry name" value="OppC_N"/>
    <property type="match status" value="1"/>
</dbReference>
<dbReference type="Proteomes" id="UP000216429">
    <property type="component" value="Unassembled WGS sequence"/>
</dbReference>
<comment type="subcellular location">
    <subcellularLocation>
        <location evidence="1 7">Cell membrane</location>
        <topology evidence="1 7">Multi-pass membrane protein</topology>
    </subcellularLocation>
</comment>
<keyword evidence="6 7" id="KW-0472">Membrane</keyword>
<name>A0A261VDN3_9BORD</name>
<feature type="transmembrane region" description="Helical" evidence="7">
    <location>
        <begin position="282"/>
        <end position="303"/>
    </location>
</feature>
<evidence type="ECO:0000256" key="5">
    <source>
        <dbReference type="ARBA" id="ARBA00022989"/>
    </source>
</evidence>
<dbReference type="RefSeq" id="WP_094815572.1">
    <property type="nucleotide sequence ID" value="NZ_NEVU01000003.1"/>
</dbReference>
<comment type="similarity">
    <text evidence="7">Belongs to the binding-protein-dependent transport system permease family.</text>
</comment>
<reference evidence="11" key="1">
    <citation type="submission" date="2017-05" db="EMBL/GenBank/DDBJ databases">
        <title>Complete and WGS of Bordetella genogroups.</title>
        <authorList>
            <person name="Spilker T."/>
            <person name="Lipuma J."/>
        </authorList>
    </citation>
    <scope>NUCLEOTIDE SEQUENCE [LARGE SCALE GENOMIC DNA]</scope>
    <source>
        <strain evidence="11">AU6712</strain>
    </source>
</reference>
<feature type="domain" description="ABC transmembrane type-1" evidence="9">
    <location>
        <begin position="116"/>
        <end position="304"/>
    </location>
</feature>
<dbReference type="InterPro" id="IPR025966">
    <property type="entry name" value="OppC_N"/>
</dbReference>
<feature type="transmembrane region" description="Helical" evidence="7">
    <location>
        <begin position="165"/>
        <end position="189"/>
    </location>
</feature>
<keyword evidence="3" id="KW-1003">Cell membrane</keyword>
<dbReference type="InterPro" id="IPR000515">
    <property type="entry name" value="MetI-like"/>
</dbReference>
<dbReference type="PROSITE" id="PS50928">
    <property type="entry name" value="ABC_TM1"/>
    <property type="match status" value="1"/>
</dbReference>
<dbReference type="CDD" id="cd06261">
    <property type="entry name" value="TM_PBP2"/>
    <property type="match status" value="1"/>
</dbReference>
<feature type="compositionally biased region" description="Polar residues" evidence="8">
    <location>
        <begin position="1"/>
        <end position="10"/>
    </location>
</feature>
<keyword evidence="11" id="KW-1185">Reference proteome</keyword>
<dbReference type="AlphaFoldDB" id="A0A261VDN3"/>
<gene>
    <name evidence="10" type="ORF">CAL22_17840</name>
</gene>
<keyword evidence="2 7" id="KW-0813">Transport</keyword>
<dbReference type="EMBL" id="NEVU01000003">
    <property type="protein sequence ID" value="OZI71662.1"/>
    <property type="molecule type" value="Genomic_DNA"/>
</dbReference>
<dbReference type="InterPro" id="IPR050366">
    <property type="entry name" value="BP-dependent_transpt_permease"/>
</dbReference>
<dbReference type="GO" id="GO:0055085">
    <property type="term" value="P:transmembrane transport"/>
    <property type="evidence" value="ECO:0007669"/>
    <property type="project" value="InterPro"/>
</dbReference>
<evidence type="ECO:0000313" key="10">
    <source>
        <dbReference type="EMBL" id="OZI71662.1"/>
    </source>
</evidence>
<dbReference type="GO" id="GO:0005886">
    <property type="term" value="C:plasma membrane"/>
    <property type="evidence" value="ECO:0007669"/>
    <property type="project" value="UniProtKB-SubCell"/>
</dbReference>
<accession>A0A261VDN3</accession>
<sequence length="319" mass="34042">MAASPDSSPQGAAAPQPDWVNVHARESTRTVASLRQAPPHDPRRWARVLLRNPNARIGLGFLGTLALIALLAPVFFPGDPFAIVGAPHLWPGQNAAFPLGTDSYGRDVLTGLVYGTRVSLLVGLAAAALSLVLGIVIGALAGYFGGWTDRSLTRLTEIFQTMPSFVLLVVLVAITSTSIKIIIVAIALITWPNIARLVRAEYRSQRQLEYVVAARSLGYGNLRIIFSDILPNALPAVIVTASTLVASAILMEAALSFMGFGDPNAISWGTMIGAGREYLRSSWYLTAIPGLAIVLTVMAINLVGDAINDALNPRLREPR</sequence>
<dbReference type="SUPFAM" id="SSF161098">
    <property type="entry name" value="MetI-like"/>
    <property type="match status" value="1"/>
</dbReference>
<evidence type="ECO:0000259" key="9">
    <source>
        <dbReference type="PROSITE" id="PS50928"/>
    </source>
</evidence>
<organism evidence="10 11">
    <name type="scientific">Bordetella genomosp. 12</name>
    <dbReference type="NCBI Taxonomy" id="463035"/>
    <lineage>
        <taxon>Bacteria</taxon>
        <taxon>Pseudomonadati</taxon>
        <taxon>Pseudomonadota</taxon>
        <taxon>Betaproteobacteria</taxon>
        <taxon>Burkholderiales</taxon>
        <taxon>Alcaligenaceae</taxon>
        <taxon>Bordetella</taxon>
    </lineage>
</organism>
<protein>
    <submittedName>
        <fullName evidence="10">ABC transporter permease</fullName>
    </submittedName>
</protein>
<keyword evidence="5 7" id="KW-1133">Transmembrane helix</keyword>
<feature type="transmembrane region" description="Helical" evidence="7">
    <location>
        <begin position="57"/>
        <end position="76"/>
    </location>
</feature>
<dbReference type="Gene3D" id="1.10.3720.10">
    <property type="entry name" value="MetI-like"/>
    <property type="match status" value="1"/>
</dbReference>
<evidence type="ECO:0000256" key="1">
    <source>
        <dbReference type="ARBA" id="ARBA00004651"/>
    </source>
</evidence>
<dbReference type="PANTHER" id="PTHR43386">
    <property type="entry name" value="OLIGOPEPTIDE TRANSPORT SYSTEM PERMEASE PROTEIN APPC"/>
    <property type="match status" value="1"/>
</dbReference>
<evidence type="ECO:0000256" key="7">
    <source>
        <dbReference type="RuleBase" id="RU363032"/>
    </source>
</evidence>
<proteinExistence type="inferred from homology"/>
<dbReference type="OrthoDB" id="9783218at2"/>